<dbReference type="EMBL" id="JABJRC010000002">
    <property type="protein sequence ID" value="NOL40470.1"/>
    <property type="molecule type" value="Genomic_DNA"/>
</dbReference>
<evidence type="ECO:0000313" key="2">
    <source>
        <dbReference type="EMBL" id="MBB6569699.1"/>
    </source>
</evidence>
<organism evidence="3 4">
    <name type="scientific">Kribbella sandramycini</name>
    <dbReference type="NCBI Taxonomy" id="60450"/>
    <lineage>
        <taxon>Bacteria</taxon>
        <taxon>Bacillati</taxon>
        <taxon>Actinomycetota</taxon>
        <taxon>Actinomycetes</taxon>
        <taxon>Propionibacteriales</taxon>
        <taxon>Kribbellaceae</taxon>
        <taxon>Kribbella</taxon>
    </lineage>
</organism>
<keyword evidence="3" id="KW-0378">Hydrolase</keyword>
<evidence type="ECO:0000313" key="3">
    <source>
        <dbReference type="EMBL" id="NOL40470.1"/>
    </source>
</evidence>
<protein>
    <submittedName>
        <fullName evidence="3">Amidohydrolase family protein</fullName>
    </submittedName>
    <submittedName>
        <fullName evidence="2">Imidazolonepropionase-like amidohydrolase</fullName>
    </submittedName>
</protein>
<dbReference type="InterPro" id="IPR011059">
    <property type="entry name" value="Metal-dep_hydrolase_composite"/>
</dbReference>
<keyword evidence="4" id="KW-1185">Reference proteome</keyword>
<dbReference type="RefSeq" id="WP_171672972.1">
    <property type="nucleotide sequence ID" value="NZ_BAAAGT010000002.1"/>
</dbReference>
<dbReference type="SUPFAM" id="SSF51556">
    <property type="entry name" value="Metallo-dependent hydrolases"/>
    <property type="match status" value="1"/>
</dbReference>
<dbReference type="InterPro" id="IPR006680">
    <property type="entry name" value="Amidohydro-rel"/>
</dbReference>
<dbReference type="Gene3D" id="2.30.40.10">
    <property type="entry name" value="Urease, subunit C, domain 1"/>
    <property type="match status" value="1"/>
</dbReference>
<name>A0A7Y4KXH5_9ACTN</name>
<evidence type="ECO:0000313" key="4">
    <source>
        <dbReference type="Proteomes" id="UP000534306"/>
    </source>
</evidence>
<dbReference type="GO" id="GO:0016810">
    <property type="term" value="F:hydrolase activity, acting on carbon-nitrogen (but not peptide) bonds"/>
    <property type="evidence" value="ECO:0007669"/>
    <property type="project" value="InterPro"/>
</dbReference>
<dbReference type="PANTHER" id="PTHR43135">
    <property type="entry name" value="ALPHA-D-RIBOSE 1-METHYLPHOSPHONATE 5-TRIPHOSPHATE DIPHOSPHATASE"/>
    <property type="match status" value="1"/>
</dbReference>
<dbReference type="Proteomes" id="UP000534306">
    <property type="component" value="Unassembled WGS sequence"/>
</dbReference>
<dbReference type="AlphaFoldDB" id="A0A7Y4KXH5"/>
<feature type="domain" description="Amidohydrolase-related" evidence="1">
    <location>
        <begin position="51"/>
        <end position="382"/>
    </location>
</feature>
<dbReference type="Gene3D" id="3.20.20.140">
    <property type="entry name" value="Metal-dependent hydrolases"/>
    <property type="match status" value="1"/>
</dbReference>
<dbReference type="InterPro" id="IPR032466">
    <property type="entry name" value="Metal_Hydrolase"/>
</dbReference>
<dbReference type="Proteomes" id="UP000553957">
    <property type="component" value="Unassembled WGS sequence"/>
</dbReference>
<evidence type="ECO:0000259" key="1">
    <source>
        <dbReference type="Pfam" id="PF01979"/>
    </source>
</evidence>
<dbReference type="SUPFAM" id="SSF51338">
    <property type="entry name" value="Composite domain of metallo-dependent hydrolases"/>
    <property type="match status" value="1"/>
</dbReference>
<gene>
    <name evidence="2" type="ORF">HNR71_005336</name>
    <name evidence="3" type="ORF">HPO96_09460</name>
</gene>
<comment type="caution">
    <text evidence="3">The sequence shown here is derived from an EMBL/GenBank/DDBJ whole genome shotgun (WGS) entry which is preliminary data.</text>
</comment>
<reference evidence="2 5" key="2">
    <citation type="submission" date="2020-08" db="EMBL/GenBank/DDBJ databases">
        <title>Sequencing the genomes of 1000 actinobacteria strains.</title>
        <authorList>
            <person name="Klenk H.-P."/>
        </authorList>
    </citation>
    <scope>NUCLEOTIDE SEQUENCE [LARGE SCALE GENOMIC DNA]</scope>
    <source>
        <strain evidence="2 5">DSM 15626</strain>
    </source>
</reference>
<dbReference type="EMBL" id="JACHKF010000001">
    <property type="protein sequence ID" value="MBB6569699.1"/>
    <property type="molecule type" value="Genomic_DNA"/>
</dbReference>
<reference evidence="3 4" key="1">
    <citation type="submission" date="2020-05" db="EMBL/GenBank/DDBJ databases">
        <title>Genome sequence of Kribbella sandramycini ATCC 39419.</title>
        <authorList>
            <person name="Maclea K.S."/>
            <person name="Fair J.L."/>
        </authorList>
    </citation>
    <scope>NUCLEOTIDE SEQUENCE [LARGE SCALE GENOMIC DNA]</scope>
    <source>
        <strain evidence="3 4">ATCC 39419</strain>
    </source>
</reference>
<dbReference type="Pfam" id="PF01979">
    <property type="entry name" value="Amidohydro_1"/>
    <property type="match status" value="1"/>
</dbReference>
<dbReference type="PANTHER" id="PTHR43135:SF3">
    <property type="entry name" value="ALPHA-D-RIBOSE 1-METHYLPHOSPHONATE 5-TRIPHOSPHATE DIPHOSPHATASE"/>
    <property type="match status" value="1"/>
</dbReference>
<sequence>MAATAIRAARMFDGTNLHGPSTVVIDDGRIIGVDTSPAPVVAVVDLGDACLLPGLVDAHQHLAFDATADAVRIAAEATDAKLLSVMRSAAQRALHAGVTTVRDLGDRGFLTLTLRELLAKTPGRGPEILAAGPPITTPGGHCHFLGGAATGREELRAAVQERHRRGCDVVKVMSSGGHVTPDSVPPYRTQFSRADLRVVVDEAHRLGLPVAVHAHAVDSIRDALAVGADSIEHATFMTATGIGADPTLLDALAAAPPAISVTVGAPATGGEIPPAALERMHAIAAALTGLRNRGATMILSSDAGIENTPHDLLPRAVELAVAAGWTPLQALTAVTSGPAAVCRVGDRKGRIAAGADADLLAIAGDPTHDPAALQSVVAVYRAGIRVR</sequence>
<evidence type="ECO:0000313" key="5">
    <source>
        <dbReference type="Proteomes" id="UP000553957"/>
    </source>
</evidence>
<dbReference type="InterPro" id="IPR051781">
    <property type="entry name" value="Metallo-dep_Hydrolase"/>
</dbReference>
<proteinExistence type="predicted"/>
<accession>A0A7Y4KXH5</accession>